<dbReference type="SMART" id="SM01194">
    <property type="entry name" value="eRF1_1"/>
    <property type="match status" value="1"/>
</dbReference>
<evidence type="ECO:0000313" key="7">
    <source>
        <dbReference type="Proteomes" id="UP000298390"/>
    </source>
</evidence>
<keyword evidence="3" id="KW-0963">Cytoplasm</keyword>
<reference evidence="6 7" key="1">
    <citation type="submission" date="2019-01" db="EMBL/GenBank/DDBJ databases">
        <title>Genome sequencing of the rare red list fungi Fomitopsis rosea.</title>
        <authorList>
            <person name="Buettner E."/>
            <person name="Kellner H."/>
        </authorList>
    </citation>
    <scope>NUCLEOTIDE SEQUENCE [LARGE SCALE GENOMIC DNA]</scope>
    <source>
        <strain evidence="6 7">DSM 105464</strain>
    </source>
</reference>
<gene>
    <name evidence="6" type="ORF">EVJ58_g8311</name>
</gene>
<dbReference type="SUPFAM" id="SSF53137">
    <property type="entry name" value="Translational machinery components"/>
    <property type="match status" value="1"/>
</dbReference>
<dbReference type="SUPFAM" id="SSF55481">
    <property type="entry name" value="N-terminal domain of eukaryotic peptide chain release factor subunit 1, ERF1"/>
    <property type="match status" value="1"/>
</dbReference>
<dbReference type="InterPro" id="IPR005142">
    <property type="entry name" value="eRF1_3"/>
</dbReference>
<comment type="subcellular location">
    <subcellularLocation>
        <location evidence="1">Cytoplasm</location>
    </subcellularLocation>
</comment>
<dbReference type="GO" id="GO:0003747">
    <property type="term" value="F:translation release factor activity"/>
    <property type="evidence" value="ECO:0007669"/>
    <property type="project" value="InterPro"/>
</dbReference>
<dbReference type="PANTHER" id="PTHR10113">
    <property type="entry name" value="PEPTIDE CHAIN RELEASE FACTOR SUBUNIT 1"/>
    <property type="match status" value="1"/>
</dbReference>
<dbReference type="Pfam" id="PF03465">
    <property type="entry name" value="eRF1_3"/>
    <property type="match status" value="1"/>
</dbReference>
<dbReference type="InterPro" id="IPR029064">
    <property type="entry name" value="Ribosomal_eL30-like_sf"/>
</dbReference>
<comment type="similarity">
    <text evidence="2">Belongs to the eukaryotic release factor 1 family.</text>
</comment>
<dbReference type="FunFam" id="3.30.420.60:FF:000001">
    <property type="entry name" value="Eukaryotic peptide chain release factor subunit 1"/>
    <property type="match status" value="1"/>
</dbReference>
<dbReference type="SUPFAM" id="SSF55315">
    <property type="entry name" value="L30e-like"/>
    <property type="match status" value="1"/>
</dbReference>
<protein>
    <recommendedName>
        <fullName evidence="5">eRF1/Pelota-like N-terminal domain-containing protein</fullName>
    </recommendedName>
</protein>
<dbReference type="Gene3D" id="3.30.960.10">
    <property type="entry name" value="eRF1 domain 1"/>
    <property type="match status" value="1"/>
</dbReference>
<dbReference type="InterPro" id="IPR042226">
    <property type="entry name" value="eFR1_2_sf"/>
</dbReference>
<dbReference type="Pfam" id="PF03464">
    <property type="entry name" value="eRF1_2"/>
    <property type="match status" value="1"/>
</dbReference>
<dbReference type="InterPro" id="IPR004403">
    <property type="entry name" value="Peptide_chain-rel_eRF1/aRF1"/>
</dbReference>
<sequence length="430" mass="48438">MWKIKKLIKSLDAARGAGTSMISLIVPPKDQISRVSAMLTQEYGTASNIKSRVNRLSVLAAITSTQQRLKLYNRVPPNGLVLFVGTILTDEGKEKKVSFDFEPHKPINTSLYLCDNKFHTEALQELLESDSKFGFIVMDGNGTLFGTVAGNTREVIHKFTVDLPKKHGRGGQSALRFARLRDEKRHNYVRKVAEHAVQHFITNDKVNVTGLVLAGSADFKTELSLSDMFDPRLASKVIKVVDVSYGGENGFNQAIELAAESLANVKFVQEKRLIQKYFDEISQDTGKYCFGVDDTLKALDLGAVETLIVWENLDITRYVLRNAAGVYTEEIIVHANKEQEKDREKFFDKSTNLEMEQVCEPQSLLEWFADKYREFGANLEFVTNRSQEGAQFVKGFGGIGGLLRYKVDFTNLQTIDDQDEDEFMSDDEDL</sequence>
<dbReference type="STRING" id="34475.A0A4Y9XZ08"/>
<dbReference type="FunFam" id="3.30.960.10:FF:000002">
    <property type="entry name" value="Eukaryotic peptide chain release factor subunit 1"/>
    <property type="match status" value="1"/>
</dbReference>
<dbReference type="InterPro" id="IPR005140">
    <property type="entry name" value="eRF1_Pelota-like_N"/>
</dbReference>
<dbReference type="Proteomes" id="UP000298390">
    <property type="component" value="Unassembled WGS sequence"/>
</dbReference>
<accession>A0A4Y9XZ08</accession>
<dbReference type="InterPro" id="IPR024049">
    <property type="entry name" value="eRF1_1_sf"/>
</dbReference>
<dbReference type="Pfam" id="PF03463">
    <property type="entry name" value="eRF1_1"/>
    <property type="match status" value="1"/>
</dbReference>
<dbReference type="Gene3D" id="3.30.420.60">
    <property type="entry name" value="eRF1 domain 2"/>
    <property type="match status" value="1"/>
</dbReference>
<proteinExistence type="inferred from homology"/>
<evidence type="ECO:0000313" key="6">
    <source>
        <dbReference type="EMBL" id="TFY55335.1"/>
    </source>
</evidence>
<evidence type="ECO:0000256" key="3">
    <source>
        <dbReference type="ARBA" id="ARBA00022490"/>
    </source>
</evidence>
<keyword evidence="4" id="KW-0648">Protein biosynthesis</keyword>
<dbReference type="InterPro" id="IPR005141">
    <property type="entry name" value="eRF1_2"/>
</dbReference>
<dbReference type="GO" id="GO:0018444">
    <property type="term" value="C:translation release factor complex"/>
    <property type="evidence" value="ECO:0007669"/>
    <property type="project" value="UniProtKB-ARBA"/>
</dbReference>
<evidence type="ECO:0000256" key="1">
    <source>
        <dbReference type="ARBA" id="ARBA00004496"/>
    </source>
</evidence>
<evidence type="ECO:0000256" key="2">
    <source>
        <dbReference type="ARBA" id="ARBA00005326"/>
    </source>
</evidence>
<dbReference type="NCBIfam" id="TIGR03676">
    <property type="entry name" value="aRF1_eRF1"/>
    <property type="match status" value="1"/>
</dbReference>
<feature type="domain" description="eRF1/Pelota-like N-terminal" evidence="5">
    <location>
        <begin position="1"/>
        <end position="128"/>
    </location>
</feature>
<organism evidence="6 7">
    <name type="scientific">Rhodofomes roseus</name>
    <dbReference type="NCBI Taxonomy" id="34475"/>
    <lineage>
        <taxon>Eukaryota</taxon>
        <taxon>Fungi</taxon>
        <taxon>Dikarya</taxon>
        <taxon>Basidiomycota</taxon>
        <taxon>Agaricomycotina</taxon>
        <taxon>Agaricomycetes</taxon>
        <taxon>Polyporales</taxon>
        <taxon>Rhodofomes</taxon>
    </lineage>
</organism>
<evidence type="ECO:0000256" key="4">
    <source>
        <dbReference type="ARBA" id="ARBA00022917"/>
    </source>
</evidence>
<name>A0A4Y9XZ08_9APHY</name>
<dbReference type="EMBL" id="SEKV01000600">
    <property type="protein sequence ID" value="TFY55335.1"/>
    <property type="molecule type" value="Genomic_DNA"/>
</dbReference>
<dbReference type="FunFam" id="3.30.1330.30:FF:000006">
    <property type="entry name" value="Peptide chain release factor subunit 1"/>
    <property type="match status" value="1"/>
</dbReference>
<evidence type="ECO:0000259" key="5">
    <source>
        <dbReference type="SMART" id="SM01194"/>
    </source>
</evidence>
<dbReference type="Gene3D" id="3.30.1330.30">
    <property type="match status" value="1"/>
</dbReference>
<dbReference type="AlphaFoldDB" id="A0A4Y9XZ08"/>
<comment type="caution">
    <text evidence="6">The sequence shown here is derived from an EMBL/GenBank/DDBJ whole genome shotgun (WGS) entry which is preliminary data.</text>
</comment>